<reference evidence="3" key="1">
    <citation type="submission" date="2022-10" db="EMBL/GenBank/DDBJ databases">
        <title>Genome assembly of Pristionchus species.</title>
        <authorList>
            <person name="Yoshida K."/>
            <person name="Sommer R.J."/>
        </authorList>
    </citation>
    <scope>NUCLEOTIDE SEQUENCE [LARGE SCALE GENOMIC DNA]</scope>
    <source>
        <strain evidence="3">RS5460</strain>
    </source>
</reference>
<name>A0AAN5C895_9BILA</name>
<dbReference type="Gene3D" id="3.90.1200.10">
    <property type="match status" value="1"/>
</dbReference>
<keyword evidence="3" id="KW-1185">Reference proteome</keyword>
<feature type="domain" description="CHK kinase-like" evidence="1">
    <location>
        <begin position="125"/>
        <end position="309"/>
    </location>
</feature>
<dbReference type="EMBL" id="BTRK01000003">
    <property type="protein sequence ID" value="GMR41298.1"/>
    <property type="molecule type" value="Genomic_DNA"/>
</dbReference>
<protein>
    <recommendedName>
        <fullName evidence="1">CHK kinase-like domain-containing protein</fullName>
    </recommendedName>
</protein>
<sequence length="390" mass="44145">RKAFGTEAKLGPNRSVLDIGDGNGYVSCCGLITCDWVGAASDEKLPNNVVLKIPSILPLRRLNDSLPAGQKMFDFNEARWAAMEGKSLQIHNTEVATYDFIEEFEGLKMPKKFYRIHLQEKVSGQICLEYMNNTRTMNFYEKHSVEQMRQIARALGEIQACSLKKEVTSPALQKDFFKKMVEMFPLENYRGMFKGVLAVDNSEKTKELMANIDELALKYYGSNIPTSLHRQMGFRPVFVNGDLHTGNVLIDKDSGDLVALIDWQCTHLGVGVEDLHRIAMSSLTTEERRAAMPILIEVMHESLVENLNGAEPPYTLEKLFLISDLVFPQCALFFASNFISMITKMNKDSKLTDAEKSARREVMLDKILGTLEDVVDIDVKNKKHMENLKM</sequence>
<dbReference type="PANTHER" id="PTHR23020">
    <property type="entry name" value="UNCHARACTERIZED NUCLEAR HORMONE RECEPTOR-RELATED"/>
    <property type="match status" value="1"/>
</dbReference>
<evidence type="ECO:0000313" key="2">
    <source>
        <dbReference type="EMBL" id="GMR41298.1"/>
    </source>
</evidence>
<evidence type="ECO:0000313" key="3">
    <source>
        <dbReference type="Proteomes" id="UP001328107"/>
    </source>
</evidence>
<dbReference type="InterPro" id="IPR015897">
    <property type="entry name" value="CHK_kinase-like"/>
</dbReference>
<dbReference type="InterPro" id="IPR052961">
    <property type="entry name" value="Oxido-Kinase-like_Enzymes"/>
</dbReference>
<dbReference type="SMART" id="SM00587">
    <property type="entry name" value="CHK"/>
    <property type="match status" value="1"/>
</dbReference>
<feature type="non-terminal residue" evidence="2">
    <location>
        <position position="390"/>
    </location>
</feature>
<dbReference type="PANTHER" id="PTHR23020:SF8">
    <property type="entry name" value="CHK KINASE-LIKE DOMAIN-CONTAINING PROTEIN"/>
    <property type="match status" value="1"/>
</dbReference>
<gene>
    <name evidence="2" type="ORF">PMAYCL1PPCAC_11493</name>
</gene>
<dbReference type="Proteomes" id="UP001328107">
    <property type="component" value="Unassembled WGS sequence"/>
</dbReference>
<organism evidence="2 3">
    <name type="scientific">Pristionchus mayeri</name>
    <dbReference type="NCBI Taxonomy" id="1317129"/>
    <lineage>
        <taxon>Eukaryota</taxon>
        <taxon>Metazoa</taxon>
        <taxon>Ecdysozoa</taxon>
        <taxon>Nematoda</taxon>
        <taxon>Chromadorea</taxon>
        <taxon>Rhabditida</taxon>
        <taxon>Rhabditina</taxon>
        <taxon>Diplogasteromorpha</taxon>
        <taxon>Diplogasteroidea</taxon>
        <taxon>Neodiplogasteridae</taxon>
        <taxon>Pristionchus</taxon>
    </lineage>
</organism>
<evidence type="ECO:0000259" key="1">
    <source>
        <dbReference type="SMART" id="SM00587"/>
    </source>
</evidence>
<proteinExistence type="predicted"/>
<dbReference type="SUPFAM" id="SSF56112">
    <property type="entry name" value="Protein kinase-like (PK-like)"/>
    <property type="match status" value="1"/>
</dbReference>
<dbReference type="InterPro" id="IPR012877">
    <property type="entry name" value="Dhs-27"/>
</dbReference>
<comment type="caution">
    <text evidence="2">The sequence shown here is derived from an EMBL/GenBank/DDBJ whole genome shotgun (WGS) entry which is preliminary data.</text>
</comment>
<accession>A0AAN5C895</accession>
<dbReference type="Pfam" id="PF07914">
    <property type="entry name" value="DUF1679"/>
    <property type="match status" value="1"/>
</dbReference>
<feature type="non-terminal residue" evidence="2">
    <location>
        <position position="1"/>
    </location>
</feature>
<dbReference type="InterPro" id="IPR011009">
    <property type="entry name" value="Kinase-like_dom_sf"/>
</dbReference>
<dbReference type="AlphaFoldDB" id="A0AAN5C895"/>